<organism evidence="1 2">
    <name type="scientific">Zarea fungicola</name>
    <dbReference type="NCBI Taxonomy" id="93591"/>
    <lineage>
        <taxon>Eukaryota</taxon>
        <taxon>Fungi</taxon>
        <taxon>Dikarya</taxon>
        <taxon>Ascomycota</taxon>
        <taxon>Pezizomycotina</taxon>
        <taxon>Sordariomycetes</taxon>
        <taxon>Hypocreomycetidae</taxon>
        <taxon>Hypocreales</taxon>
        <taxon>Cordycipitaceae</taxon>
        <taxon>Zarea</taxon>
    </lineage>
</organism>
<protein>
    <submittedName>
        <fullName evidence="1">Uncharacterized protein</fullName>
    </submittedName>
</protein>
<evidence type="ECO:0000313" key="2">
    <source>
        <dbReference type="Proteomes" id="UP001143910"/>
    </source>
</evidence>
<dbReference type="Proteomes" id="UP001143910">
    <property type="component" value="Unassembled WGS sequence"/>
</dbReference>
<reference evidence="1" key="1">
    <citation type="submission" date="2022-08" db="EMBL/GenBank/DDBJ databases">
        <title>Genome Sequence of Lecanicillium fungicola.</title>
        <authorList>
            <person name="Buettner E."/>
        </authorList>
    </citation>
    <scope>NUCLEOTIDE SEQUENCE</scope>
    <source>
        <strain evidence="1">Babe33</strain>
    </source>
</reference>
<evidence type="ECO:0000313" key="1">
    <source>
        <dbReference type="EMBL" id="KAJ2972648.1"/>
    </source>
</evidence>
<comment type="caution">
    <text evidence="1">The sequence shown here is derived from an EMBL/GenBank/DDBJ whole genome shotgun (WGS) entry which is preliminary data.</text>
</comment>
<accession>A0ACC1N2I5</accession>
<gene>
    <name evidence="1" type="ORF">NQ176_g7038</name>
</gene>
<dbReference type="EMBL" id="JANJQO010001108">
    <property type="protein sequence ID" value="KAJ2972648.1"/>
    <property type="molecule type" value="Genomic_DNA"/>
</dbReference>
<sequence length="225" mass="24868">MQARQHNNPQPRRAQQQQRAAQNLWLKSLKPAVGNASRYGAPHAQLYQASGVAPGAASLQEGGRYSGFQMGHGTGTGHLPMADAMMSGTPPSDTSPEDLMNTMNQLKYMIERMRQEKGQEDGQPLSDLHSASHNGAPTAARYDNQNREIEHLRKEIESCKKEMTAVQHELKSVRGVTKQLEEADDSLKRMTTESLESLRDQLSMLLNTCPLPEDDPFAYPPLSSA</sequence>
<keyword evidence="2" id="KW-1185">Reference proteome</keyword>
<name>A0ACC1N2I5_9HYPO</name>
<proteinExistence type="predicted"/>